<reference evidence="2" key="3">
    <citation type="submission" date="2018-08" db="UniProtKB">
        <authorList>
            <consortium name="EnsemblPlants"/>
        </authorList>
    </citation>
    <scope>IDENTIFICATION</scope>
    <source>
        <strain evidence="2">cv. Bd21</strain>
    </source>
</reference>
<name>A0A2K2DC48_BRADI</name>
<evidence type="ECO:0000313" key="1">
    <source>
        <dbReference type="EMBL" id="PNT71866.1"/>
    </source>
</evidence>
<gene>
    <name evidence="1" type="ORF">BRADI_2g36584v3</name>
</gene>
<dbReference type="InParanoid" id="A0A2K2DC48"/>
<proteinExistence type="predicted"/>
<protein>
    <recommendedName>
        <fullName evidence="4">FBD domain-containing protein</fullName>
    </recommendedName>
</protein>
<dbReference type="OrthoDB" id="678620at2759"/>
<dbReference type="Gramene" id="PNT71866">
    <property type="protein sequence ID" value="PNT71866"/>
    <property type="gene ID" value="BRADI_2g36584v3"/>
</dbReference>
<reference evidence="1" key="2">
    <citation type="submission" date="2017-06" db="EMBL/GenBank/DDBJ databases">
        <title>WGS assembly of Brachypodium distachyon.</title>
        <authorList>
            <consortium name="The International Brachypodium Initiative"/>
            <person name="Lucas S."/>
            <person name="Harmon-Smith M."/>
            <person name="Lail K."/>
            <person name="Tice H."/>
            <person name="Grimwood J."/>
            <person name="Bruce D."/>
            <person name="Barry K."/>
            <person name="Shu S."/>
            <person name="Lindquist E."/>
            <person name="Wang M."/>
            <person name="Pitluck S."/>
            <person name="Vogel J.P."/>
            <person name="Garvin D.F."/>
            <person name="Mockler T.C."/>
            <person name="Schmutz J."/>
            <person name="Rokhsar D."/>
            <person name="Bevan M.W."/>
        </authorList>
    </citation>
    <scope>NUCLEOTIDE SEQUENCE</scope>
    <source>
        <strain evidence="1">Bd21</strain>
    </source>
</reference>
<accession>A0A2K2DC48</accession>
<dbReference type="Proteomes" id="UP000008810">
    <property type="component" value="Chromosome 2"/>
</dbReference>
<evidence type="ECO:0008006" key="4">
    <source>
        <dbReference type="Google" id="ProtNLM"/>
    </source>
</evidence>
<sequence>MDAPALEVLVSTQCPRLRKLSVSVTLVPASGISLRSATLQHLKFHVPTPRLDIAAPALRVLDTLHGCDDAHIAAPNLAEVTWGLCDSFVFADAGRHLRRLDLTSCTRAAMARLVRRFDLVDELRIPAPLEGDKFWRFSCCNEG</sequence>
<dbReference type="AlphaFoldDB" id="A0A2K2DC48"/>
<dbReference type="EMBL" id="CM000881">
    <property type="protein sequence ID" value="PNT71866.1"/>
    <property type="molecule type" value="Genomic_DNA"/>
</dbReference>
<keyword evidence="3" id="KW-1185">Reference proteome</keyword>
<reference evidence="1 2" key="1">
    <citation type="journal article" date="2010" name="Nature">
        <title>Genome sequencing and analysis of the model grass Brachypodium distachyon.</title>
        <authorList>
            <consortium name="International Brachypodium Initiative"/>
        </authorList>
    </citation>
    <scope>NUCLEOTIDE SEQUENCE [LARGE SCALE GENOMIC DNA]</scope>
    <source>
        <strain evidence="1 2">Bd21</strain>
    </source>
</reference>
<dbReference type="EnsemblPlants" id="PNT71866">
    <property type="protein sequence ID" value="PNT71866"/>
    <property type="gene ID" value="BRADI_2g36584v3"/>
</dbReference>
<evidence type="ECO:0000313" key="3">
    <source>
        <dbReference type="Proteomes" id="UP000008810"/>
    </source>
</evidence>
<evidence type="ECO:0000313" key="2">
    <source>
        <dbReference type="EnsemblPlants" id="PNT71866"/>
    </source>
</evidence>
<organism evidence="1">
    <name type="scientific">Brachypodium distachyon</name>
    <name type="common">Purple false brome</name>
    <name type="synonym">Trachynia distachya</name>
    <dbReference type="NCBI Taxonomy" id="15368"/>
    <lineage>
        <taxon>Eukaryota</taxon>
        <taxon>Viridiplantae</taxon>
        <taxon>Streptophyta</taxon>
        <taxon>Embryophyta</taxon>
        <taxon>Tracheophyta</taxon>
        <taxon>Spermatophyta</taxon>
        <taxon>Magnoliopsida</taxon>
        <taxon>Liliopsida</taxon>
        <taxon>Poales</taxon>
        <taxon>Poaceae</taxon>
        <taxon>BOP clade</taxon>
        <taxon>Pooideae</taxon>
        <taxon>Stipodae</taxon>
        <taxon>Brachypodieae</taxon>
        <taxon>Brachypodium</taxon>
    </lineage>
</organism>